<dbReference type="EMBL" id="GBRH01269692">
    <property type="protein sequence ID" value="JAD28203.1"/>
    <property type="molecule type" value="Transcribed_RNA"/>
</dbReference>
<proteinExistence type="predicted"/>
<name>A0A0A9SKE8_ARUDO</name>
<reference evidence="1" key="1">
    <citation type="submission" date="2014-09" db="EMBL/GenBank/DDBJ databases">
        <authorList>
            <person name="Magalhaes I.L.F."/>
            <person name="Oliveira U."/>
            <person name="Santos F.R."/>
            <person name="Vidigal T.H.D.A."/>
            <person name="Brescovit A.D."/>
            <person name="Santos A.J."/>
        </authorList>
    </citation>
    <scope>NUCLEOTIDE SEQUENCE</scope>
    <source>
        <tissue evidence="1">Shoot tissue taken approximately 20 cm above the soil surface</tissue>
    </source>
</reference>
<organism evidence="1">
    <name type="scientific">Arundo donax</name>
    <name type="common">Giant reed</name>
    <name type="synonym">Donax arundinaceus</name>
    <dbReference type="NCBI Taxonomy" id="35708"/>
    <lineage>
        <taxon>Eukaryota</taxon>
        <taxon>Viridiplantae</taxon>
        <taxon>Streptophyta</taxon>
        <taxon>Embryophyta</taxon>
        <taxon>Tracheophyta</taxon>
        <taxon>Spermatophyta</taxon>
        <taxon>Magnoliopsida</taxon>
        <taxon>Liliopsida</taxon>
        <taxon>Poales</taxon>
        <taxon>Poaceae</taxon>
        <taxon>PACMAD clade</taxon>
        <taxon>Arundinoideae</taxon>
        <taxon>Arundineae</taxon>
        <taxon>Arundo</taxon>
    </lineage>
</organism>
<evidence type="ECO:0000313" key="1">
    <source>
        <dbReference type="EMBL" id="JAD28203.1"/>
    </source>
</evidence>
<sequence>MNQNHFGQMMMRKWKDRAQWTGQVKQTMTQK</sequence>
<reference evidence="1" key="2">
    <citation type="journal article" date="2015" name="Data Brief">
        <title>Shoot transcriptome of the giant reed, Arundo donax.</title>
        <authorList>
            <person name="Barrero R.A."/>
            <person name="Guerrero F.D."/>
            <person name="Moolhuijzen P."/>
            <person name="Goolsby J.A."/>
            <person name="Tidwell J."/>
            <person name="Bellgard S.E."/>
            <person name="Bellgard M.I."/>
        </authorList>
    </citation>
    <scope>NUCLEOTIDE SEQUENCE</scope>
    <source>
        <tissue evidence="1">Shoot tissue taken approximately 20 cm above the soil surface</tissue>
    </source>
</reference>
<protein>
    <submittedName>
        <fullName evidence="1">Uncharacterized protein</fullName>
    </submittedName>
</protein>
<dbReference type="AlphaFoldDB" id="A0A0A9SKE8"/>
<accession>A0A0A9SKE8</accession>